<dbReference type="EMBL" id="GDIQ01010251">
    <property type="protein sequence ID" value="JAN84486.1"/>
    <property type="molecule type" value="Transcribed_RNA"/>
</dbReference>
<evidence type="ECO:0000313" key="1">
    <source>
        <dbReference type="EMBL" id="JAN84486.1"/>
    </source>
</evidence>
<reference evidence="1" key="1">
    <citation type="submission" date="2015-10" db="EMBL/GenBank/DDBJ databases">
        <title>EvidentialGene: Evidence-directed Construction of Complete mRNA Transcriptomes without Genomes.</title>
        <authorList>
            <person name="Gilbert D.G."/>
        </authorList>
    </citation>
    <scope>NUCLEOTIDE SEQUENCE</scope>
</reference>
<dbReference type="AlphaFoldDB" id="A0A0P6JSH7"/>
<accession>A0A0P6JSH7</accession>
<dbReference type="EMBL" id="GDIQ01037738">
    <property type="protein sequence ID" value="JAN56999.1"/>
    <property type="molecule type" value="Transcribed_RNA"/>
</dbReference>
<name>A0A0P6JSH7_9CRUS</name>
<sequence length="62" mass="6655">MYKTTNNVAKRNFMVIEELARGVQKLNTSIVVVATDACTKFGTALVGGVEGGAVLFHVRRAT</sequence>
<organism evidence="1">
    <name type="scientific">Daphnia magna</name>
    <dbReference type="NCBI Taxonomy" id="35525"/>
    <lineage>
        <taxon>Eukaryota</taxon>
        <taxon>Metazoa</taxon>
        <taxon>Ecdysozoa</taxon>
        <taxon>Arthropoda</taxon>
        <taxon>Crustacea</taxon>
        <taxon>Branchiopoda</taxon>
        <taxon>Diplostraca</taxon>
        <taxon>Cladocera</taxon>
        <taxon>Anomopoda</taxon>
        <taxon>Daphniidae</taxon>
        <taxon>Daphnia</taxon>
    </lineage>
</organism>
<protein>
    <submittedName>
        <fullName evidence="1">Uncharacterized protein</fullName>
    </submittedName>
</protein>
<proteinExistence type="predicted"/>